<name>A0A369K2Q2_HYPMA</name>
<keyword evidence="3" id="KW-1185">Reference proteome</keyword>
<feature type="compositionally biased region" description="Low complexity" evidence="1">
    <location>
        <begin position="8"/>
        <end position="31"/>
    </location>
</feature>
<sequence>MSAPITIPVSSSRASFSAVVASSPSSSSPSSGGLYVPVHRRTGSSSSSRSSSSTRSDSEHVSHPPSTTTLSIPTPTPTYIYTRDVLLNFAHSPLARLSAETRDALRVSVPEIMTNRKQRKAMEYHNHPQHSPARVQLVPPRRTRPVSRVPERRRNVAKVVDDVSWRGRMPVLMAFPQAVSAPIAV</sequence>
<dbReference type="Proteomes" id="UP000076154">
    <property type="component" value="Unassembled WGS sequence"/>
</dbReference>
<dbReference type="OrthoDB" id="2972209at2759"/>
<dbReference type="InParanoid" id="A0A369K2Q2"/>
<feature type="compositionally biased region" description="Low complexity" evidence="1">
    <location>
        <begin position="43"/>
        <end position="55"/>
    </location>
</feature>
<feature type="compositionally biased region" description="Low complexity" evidence="1">
    <location>
        <begin position="64"/>
        <end position="75"/>
    </location>
</feature>
<proteinExistence type="predicted"/>
<evidence type="ECO:0000256" key="1">
    <source>
        <dbReference type="SAM" id="MobiDB-lite"/>
    </source>
</evidence>
<evidence type="ECO:0000313" key="2">
    <source>
        <dbReference type="EMBL" id="RDB27862.1"/>
    </source>
</evidence>
<reference evidence="2" key="1">
    <citation type="submission" date="2018-04" db="EMBL/GenBank/DDBJ databases">
        <title>Whole genome sequencing of Hypsizygus marmoreus.</title>
        <authorList>
            <person name="Choi I.-G."/>
            <person name="Min B."/>
            <person name="Kim J.-G."/>
            <person name="Kim S."/>
            <person name="Oh Y.-L."/>
            <person name="Kong W.-S."/>
            <person name="Park H."/>
            <person name="Jeong J."/>
            <person name="Song E.-S."/>
        </authorList>
    </citation>
    <scope>NUCLEOTIDE SEQUENCE [LARGE SCALE GENOMIC DNA]</scope>
    <source>
        <strain evidence="2">51987-8</strain>
    </source>
</reference>
<evidence type="ECO:0000313" key="3">
    <source>
        <dbReference type="Proteomes" id="UP000076154"/>
    </source>
</evidence>
<dbReference type="EMBL" id="LUEZ02000013">
    <property type="protein sequence ID" value="RDB27862.1"/>
    <property type="molecule type" value="Genomic_DNA"/>
</dbReference>
<accession>A0A369K2Q2</accession>
<gene>
    <name evidence="2" type="ORF">Hypma_002089</name>
</gene>
<feature type="region of interest" description="Disordered" evidence="1">
    <location>
        <begin position="1"/>
        <end position="75"/>
    </location>
</feature>
<dbReference type="AlphaFoldDB" id="A0A369K2Q2"/>
<organism evidence="2 3">
    <name type="scientific">Hypsizygus marmoreus</name>
    <name type="common">White beech mushroom</name>
    <name type="synonym">Agaricus marmoreus</name>
    <dbReference type="NCBI Taxonomy" id="39966"/>
    <lineage>
        <taxon>Eukaryota</taxon>
        <taxon>Fungi</taxon>
        <taxon>Dikarya</taxon>
        <taxon>Basidiomycota</taxon>
        <taxon>Agaricomycotina</taxon>
        <taxon>Agaricomycetes</taxon>
        <taxon>Agaricomycetidae</taxon>
        <taxon>Agaricales</taxon>
        <taxon>Tricholomatineae</taxon>
        <taxon>Lyophyllaceae</taxon>
        <taxon>Hypsizygus</taxon>
    </lineage>
</organism>
<comment type="caution">
    <text evidence="2">The sequence shown here is derived from an EMBL/GenBank/DDBJ whole genome shotgun (WGS) entry which is preliminary data.</text>
</comment>
<protein>
    <submittedName>
        <fullName evidence="2">Uncharacterized protein</fullName>
    </submittedName>
</protein>